<proteinExistence type="predicted"/>
<evidence type="ECO:0000313" key="1">
    <source>
        <dbReference type="EMBL" id="MDQ0350353.1"/>
    </source>
</evidence>
<organism evidence="1 2">
    <name type="scientific">Alkalibacillus filiformis</name>
    <dbReference type="NCBI Taxonomy" id="200990"/>
    <lineage>
        <taxon>Bacteria</taxon>
        <taxon>Bacillati</taxon>
        <taxon>Bacillota</taxon>
        <taxon>Bacilli</taxon>
        <taxon>Bacillales</taxon>
        <taxon>Bacillaceae</taxon>
        <taxon>Alkalibacillus</taxon>
    </lineage>
</organism>
<keyword evidence="2" id="KW-1185">Reference proteome</keyword>
<comment type="caution">
    <text evidence="1">The sequence shown here is derived from an EMBL/GenBank/DDBJ whole genome shotgun (WGS) entry which is preliminary data.</text>
</comment>
<dbReference type="Proteomes" id="UP001236723">
    <property type="component" value="Unassembled WGS sequence"/>
</dbReference>
<evidence type="ECO:0000313" key="2">
    <source>
        <dbReference type="Proteomes" id="UP001236723"/>
    </source>
</evidence>
<name>A0ABU0DPX2_9BACI</name>
<dbReference type="EMBL" id="JAUSUP010000001">
    <property type="protein sequence ID" value="MDQ0350353.1"/>
    <property type="molecule type" value="Genomic_DNA"/>
</dbReference>
<reference evidence="1 2" key="1">
    <citation type="submission" date="2023-07" db="EMBL/GenBank/DDBJ databases">
        <title>Genomic Encyclopedia of Type Strains, Phase IV (KMG-IV): sequencing the most valuable type-strain genomes for metagenomic binning, comparative biology and taxonomic classification.</title>
        <authorList>
            <person name="Goeker M."/>
        </authorList>
    </citation>
    <scope>NUCLEOTIDE SEQUENCE [LARGE SCALE GENOMIC DNA]</scope>
    <source>
        <strain evidence="1 2">DSM 15448</strain>
    </source>
</reference>
<protein>
    <submittedName>
        <fullName evidence="1">Uncharacterized protein</fullName>
    </submittedName>
</protein>
<gene>
    <name evidence="1" type="ORF">J2R98_000156</name>
</gene>
<accession>A0ABU0DPX2</accession>
<sequence length="52" mass="6449">MERKFWLVEVSPDEIPFETKSFYTYDKTKDYIYELNNPENYVSIYNLKNLIF</sequence>